<feature type="region of interest" description="Disordered" evidence="1">
    <location>
        <begin position="54"/>
        <end position="74"/>
    </location>
</feature>
<evidence type="ECO:0000256" key="1">
    <source>
        <dbReference type="SAM" id="MobiDB-lite"/>
    </source>
</evidence>
<accession>A0ABD2AS87</accession>
<name>A0ABD2AS87_VESSQ</name>
<sequence length="110" mass="12398">MLRSCKLAIRYHRDFLESAENIDFSKKVDFFGHRTGDALCGSFVPHVSSSGLNGPVSKNPVSPTQSRPWSRSNFHREPFPFSKTNELSSSSQFNSKIILESSLRYVENTA</sequence>
<dbReference type="AlphaFoldDB" id="A0ABD2AS87"/>
<evidence type="ECO:0000313" key="3">
    <source>
        <dbReference type="Proteomes" id="UP001607302"/>
    </source>
</evidence>
<feature type="compositionally biased region" description="Polar residues" evidence="1">
    <location>
        <begin position="59"/>
        <end position="72"/>
    </location>
</feature>
<organism evidence="2 3">
    <name type="scientific">Vespula squamosa</name>
    <name type="common">Southern yellow jacket</name>
    <name type="synonym">Wasp</name>
    <dbReference type="NCBI Taxonomy" id="30214"/>
    <lineage>
        <taxon>Eukaryota</taxon>
        <taxon>Metazoa</taxon>
        <taxon>Ecdysozoa</taxon>
        <taxon>Arthropoda</taxon>
        <taxon>Hexapoda</taxon>
        <taxon>Insecta</taxon>
        <taxon>Pterygota</taxon>
        <taxon>Neoptera</taxon>
        <taxon>Endopterygota</taxon>
        <taxon>Hymenoptera</taxon>
        <taxon>Apocrita</taxon>
        <taxon>Aculeata</taxon>
        <taxon>Vespoidea</taxon>
        <taxon>Vespidae</taxon>
        <taxon>Vespinae</taxon>
        <taxon>Vespula</taxon>
    </lineage>
</organism>
<dbReference type="Proteomes" id="UP001607302">
    <property type="component" value="Unassembled WGS sequence"/>
</dbReference>
<dbReference type="EMBL" id="JAUDFV010000141">
    <property type="protein sequence ID" value="KAL2722525.1"/>
    <property type="molecule type" value="Genomic_DNA"/>
</dbReference>
<proteinExistence type="predicted"/>
<keyword evidence="3" id="KW-1185">Reference proteome</keyword>
<evidence type="ECO:0000313" key="2">
    <source>
        <dbReference type="EMBL" id="KAL2722525.1"/>
    </source>
</evidence>
<reference evidence="2 3" key="1">
    <citation type="journal article" date="2024" name="Ann. Entomol. Soc. Am.">
        <title>Genomic analyses of the southern and eastern yellowjacket wasps (Hymenoptera: Vespidae) reveal evolutionary signatures of social life.</title>
        <authorList>
            <person name="Catto M.A."/>
            <person name="Caine P.B."/>
            <person name="Orr S.E."/>
            <person name="Hunt B.G."/>
            <person name="Goodisman M.A.D."/>
        </authorList>
    </citation>
    <scope>NUCLEOTIDE SEQUENCE [LARGE SCALE GENOMIC DNA]</scope>
    <source>
        <strain evidence="2">233</strain>
        <tissue evidence="2">Head and thorax</tissue>
    </source>
</reference>
<protein>
    <submittedName>
        <fullName evidence="2">Uncharacterized protein</fullName>
    </submittedName>
</protein>
<gene>
    <name evidence="2" type="ORF">V1478_009388</name>
</gene>
<comment type="caution">
    <text evidence="2">The sequence shown here is derived from an EMBL/GenBank/DDBJ whole genome shotgun (WGS) entry which is preliminary data.</text>
</comment>